<dbReference type="EMBL" id="MN739626">
    <property type="protein sequence ID" value="QHT16734.1"/>
    <property type="molecule type" value="Genomic_DNA"/>
</dbReference>
<organism evidence="1">
    <name type="scientific">viral metagenome</name>
    <dbReference type="NCBI Taxonomy" id="1070528"/>
    <lineage>
        <taxon>unclassified sequences</taxon>
        <taxon>metagenomes</taxon>
        <taxon>organismal metagenomes</taxon>
    </lineage>
</organism>
<reference evidence="1" key="1">
    <citation type="journal article" date="2020" name="Nature">
        <title>Giant virus diversity and host interactions through global metagenomics.</title>
        <authorList>
            <person name="Schulz F."/>
            <person name="Roux S."/>
            <person name="Paez-Espino D."/>
            <person name="Jungbluth S."/>
            <person name="Walsh D.A."/>
            <person name="Denef V.J."/>
            <person name="McMahon K.D."/>
            <person name="Konstantinidis K.T."/>
            <person name="Eloe-Fadrosh E.A."/>
            <person name="Kyrpides N.C."/>
            <person name="Woyke T."/>
        </authorList>
    </citation>
    <scope>NUCLEOTIDE SEQUENCE</scope>
    <source>
        <strain evidence="1">GVMAG-M-3300023174-189</strain>
    </source>
</reference>
<proteinExistence type="predicted"/>
<evidence type="ECO:0000313" key="1">
    <source>
        <dbReference type="EMBL" id="QHT16734.1"/>
    </source>
</evidence>
<accession>A0A6C0DKB8</accession>
<name>A0A6C0DKB8_9ZZZZ</name>
<sequence>MKPTTVLYLVLLLGLIAWILNSSHLLDSTKEGFEDLLSSPISEPIIPKGLIPAKGDTVAMPNPSIPNGLPFGPYAQMASVGSFQYQDPAMLPAETKQMKKINEDLRSFLAFEGVNLANSSDPTVSLPLTQLRADSRKLQEEISVLDRNPGVQSQLTQQTLADIEGSLMFLQKKVRLFETSGVVTGGSEGFQNMQPMINSPKGAIKLVSNAVAAGDKRSPKAAPGEKTKATKKDLELLQTKAYAAILTLSASGTVDPVVQARIKRLQQMYTALTDMVTKLNKGQWTDKDIPVYKEDIQEILPNLAKPQKDVKDVFSQGNGKKLNPIEQQIAGLVGTENAQDVFKNLKERGMFKISMDLGYNVPDSKGNKYPSYKRNLDLQSDGSMKSSSGINRHLSAQGGSMGQIGPMSHSDHMANQGSGGLRMESAYDSNSLGMDDNAAIRTSNKASHFDWKKRATTICEQVKLRGLDPLDFGCIAKDSLMSPAYSWRGHTKMICGRLGTTMDPDLPVVCGCPPRQWRGWTSPV</sequence>
<dbReference type="AlphaFoldDB" id="A0A6C0DKB8"/>
<protein>
    <submittedName>
        <fullName evidence="1">Uncharacterized protein</fullName>
    </submittedName>
</protein>